<feature type="region of interest" description="Disordered" evidence="7">
    <location>
        <begin position="358"/>
        <end position="408"/>
    </location>
</feature>
<dbReference type="PANTHER" id="PTHR13220">
    <property type="entry name" value="TIMELESS INTERACTING-RELATED"/>
    <property type="match status" value="1"/>
</dbReference>
<dbReference type="GO" id="GO:0003677">
    <property type="term" value="F:DNA binding"/>
    <property type="evidence" value="ECO:0007669"/>
    <property type="project" value="TreeGrafter"/>
</dbReference>
<feature type="domain" description="Chromosome segregation in meiosis protein 3" evidence="8">
    <location>
        <begin position="117"/>
        <end position="197"/>
    </location>
</feature>
<feature type="compositionally biased region" description="Basic and acidic residues" evidence="7">
    <location>
        <begin position="93"/>
        <end position="107"/>
    </location>
</feature>
<feature type="compositionally biased region" description="Low complexity" evidence="7">
    <location>
        <begin position="228"/>
        <end position="242"/>
    </location>
</feature>
<evidence type="ECO:0000256" key="5">
    <source>
        <dbReference type="ARBA" id="ARBA00023306"/>
    </source>
</evidence>
<feature type="compositionally biased region" description="Basic and acidic residues" evidence="7">
    <location>
        <begin position="335"/>
        <end position="346"/>
    </location>
</feature>
<evidence type="ECO:0000313" key="10">
    <source>
        <dbReference type="Proteomes" id="UP001222325"/>
    </source>
</evidence>
<dbReference type="Pfam" id="PF07962">
    <property type="entry name" value="Swi3"/>
    <property type="match status" value="1"/>
</dbReference>
<keyword evidence="10" id="KW-1185">Reference proteome</keyword>
<dbReference type="AlphaFoldDB" id="A0AAD6XYS8"/>
<evidence type="ECO:0000313" key="9">
    <source>
        <dbReference type="EMBL" id="KAJ7097877.1"/>
    </source>
</evidence>
<name>A0AAD6XYS8_9AGAR</name>
<proteinExistence type="inferred from homology"/>
<dbReference type="PANTHER" id="PTHR13220:SF11">
    <property type="entry name" value="TIMELESS-INTERACTING PROTEIN"/>
    <property type="match status" value="1"/>
</dbReference>
<feature type="compositionally biased region" description="Polar residues" evidence="7">
    <location>
        <begin position="359"/>
        <end position="369"/>
    </location>
</feature>
<evidence type="ECO:0000256" key="4">
    <source>
        <dbReference type="ARBA" id="ARBA00023242"/>
    </source>
</evidence>
<evidence type="ECO:0000259" key="8">
    <source>
        <dbReference type="Pfam" id="PF07962"/>
    </source>
</evidence>
<dbReference type="GO" id="GO:0031297">
    <property type="term" value="P:replication fork processing"/>
    <property type="evidence" value="ECO:0007669"/>
    <property type="project" value="UniProtKB-UniRule"/>
</dbReference>
<organism evidence="9 10">
    <name type="scientific">Mycena belliarum</name>
    <dbReference type="NCBI Taxonomy" id="1033014"/>
    <lineage>
        <taxon>Eukaryota</taxon>
        <taxon>Fungi</taxon>
        <taxon>Dikarya</taxon>
        <taxon>Basidiomycota</taxon>
        <taxon>Agaricomycotina</taxon>
        <taxon>Agaricomycetes</taxon>
        <taxon>Agaricomycetidae</taxon>
        <taxon>Agaricales</taxon>
        <taxon>Marasmiineae</taxon>
        <taxon>Mycenaceae</taxon>
        <taxon>Mycena</taxon>
    </lineage>
</organism>
<gene>
    <name evidence="9" type="ORF">B0H15DRAFT_823100</name>
</gene>
<keyword evidence="3 6" id="KW-0227">DNA damage</keyword>
<dbReference type="GO" id="GO:0006974">
    <property type="term" value="P:DNA damage response"/>
    <property type="evidence" value="ECO:0007669"/>
    <property type="project" value="UniProtKB-KW"/>
</dbReference>
<feature type="compositionally biased region" description="Acidic residues" evidence="7">
    <location>
        <begin position="398"/>
        <end position="408"/>
    </location>
</feature>
<evidence type="ECO:0000256" key="6">
    <source>
        <dbReference type="RuleBase" id="RU366049"/>
    </source>
</evidence>
<feature type="region of interest" description="Disordered" evidence="7">
    <location>
        <begin position="1"/>
        <end position="111"/>
    </location>
</feature>
<keyword evidence="4 6" id="KW-0539">Nucleus</keyword>
<comment type="similarity">
    <text evidence="2 6">Belongs to the CSM3 family.</text>
</comment>
<feature type="region of interest" description="Disordered" evidence="7">
    <location>
        <begin position="203"/>
        <end position="255"/>
    </location>
</feature>
<dbReference type="GO" id="GO:0031298">
    <property type="term" value="C:replication fork protection complex"/>
    <property type="evidence" value="ECO:0007669"/>
    <property type="project" value="TreeGrafter"/>
</dbReference>
<dbReference type="GO" id="GO:0000076">
    <property type="term" value="P:DNA replication checkpoint signaling"/>
    <property type="evidence" value="ECO:0007669"/>
    <property type="project" value="UniProtKB-UniRule"/>
</dbReference>
<sequence length="408" mass="44492">MDQDHVAIEDIWDAPVEPRSPRVPLFLHGSDDENDPDRMLNAPPRRASDPEPDVDAMFSGVANMPDESGDNAEHRASTPHSTPHPILSSSPAHHIDGEDGGEKDKDGKKPKKKIMRLDEGRLIGENGFPQLIQDTKSIKIKGKGHEASDLNRILNVYQFWTHRLYPKTPFKDTVDRVEKLCHSKRMHNMLGVWRDEAHGVVTGKQHEADEDDSAVIDLTANPSVPGPDSDQADYASSSSHAATRPPSSGEDCDDFDSVAMDANARVNAQQTDSDATASRGATEDDNAARQELHAESAPSVASQADQEEDEEMWALVDEVTAAAAVRTTAPTRKAVVSDKTSDEEEGWHLVDELARVASVPQSKGMSSPQKDVEESTLRMDEPSSGAPMGAPQQKDLPSVEEDSADMYI</sequence>
<keyword evidence="5 6" id="KW-0131">Cell cycle</keyword>
<feature type="region of interest" description="Disordered" evidence="7">
    <location>
        <begin position="267"/>
        <end position="346"/>
    </location>
</feature>
<feature type="compositionally biased region" description="Low complexity" evidence="7">
    <location>
        <begin position="319"/>
        <end position="334"/>
    </location>
</feature>
<evidence type="ECO:0000256" key="7">
    <source>
        <dbReference type="SAM" id="MobiDB-lite"/>
    </source>
</evidence>
<evidence type="ECO:0000256" key="1">
    <source>
        <dbReference type="ARBA" id="ARBA00004123"/>
    </source>
</evidence>
<dbReference type="InterPro" id="IPR012923">
    <property type="entry name" value="Csm3"/>
</dbReference>
<comment type="subcellular location">
    <subcellularLocation>
        <location evidence="1 6">Nucleus</location>
    </subcellularLocation>
</comment>
<dbReference type="EMBL" id="JARJCN010000009">
    <property type="protein sequence ID" value="KAJ7097877.1"/>
    <property type="molecule type" value="Genomic_DNA"/>
</dbReference>
<dbReference type="InterPro" id="IPR040038">
    <property type="entry name" value="TIPIN/Csm3/Swi3"/>
</dbReference>
<evidence type="ECO:0000256" key="3">
    <source>
        <dbReference type="ARBA" id="ARBA00022763"/>
    </source>
</evidence>
<dbReference type="Proteomes" id="UP001222325">
    <property type="component" value="Unassembled WGS sequence"/>
</dbReference>
<protein>
    <recommendedName>
        <fullName evidence="6">Chromosome segregation in meiosis protein</fullName>
    </recommendedName>
</protein>
<evidence type="ECO:0000256" key="2">
    <source>
        <dbReference type="ARBA" id="ARBA00006075"/>
    </source>
</evidence>
<reference evidence="9" key="1">
    <citation type="submission" date="2023-03" db="EMBL/GenBank/DDBJ databases">
        <title>Massive genome expansion in bonnet fungi (Mycena s.s.) driven by repeated elements and novel gene families across ecological guilds.</title>
        <authorList>
            <consortium name="Lawrence Berkeley National Laboratory"/>
            <person name="Harder C.B."/>
            <person name="Miyauchi S."/>
            <person name="Viragh M."/>
            <person name="Kuo A."/>
            <person name="Thoen E."/>
            <person name="Andreopoulos B."/>
            <person name="Lu D."/>
            <person name="Skrede I."/>
            <person name="Drula E."/>
            <person name="Henrissat B."/>
            <person name="Morin E."/>
            <person name="Kohler A."/>
            <person name="Barry K."/>
            <person name="LaButti K."/>
            <person name="Morin E."/>
            <person name="Salamov A."/>
            <person name="Lipzen A."/>
            <person name="Mereny Z."/>
            <person name="Hegedus B."/>
            <person name="Baldrian P."/>
            <person name="Stursova M."/>
            <person name="Weitz H."/>
            <person name="Taylor A."/>
            <person name="Grigoriev I.V."/>
            <person name="Nagy L.G."/>
            <person name="Martin F."/>
            <person name="Kauserud H."/>
        </authorList>
    </citation>
    <scope>NUCLEOTIDE SEQUENCE</scope>
    <source>
        <strain evidence="9">CBHHK173m</strain>
    </source>
</reference>
<comment type="caution">
    <text evidence="9">The sequence shown here is derived from an EMBL/GenBank/DDBJ whole genome shotgun (WGS) entry which is preliminary data.</text>
</comment>
<feature type="compositionally biased region" description="Basic and acidic residues" evidence="7">
    <location>
        <begin position="370"/>
        <end position="381"/>
    </location>
</feature>
<accession>A0AAD6XYS8</accession>
<dbReference type="GO" id="GO:0043111">
    <property type="term" value="P:replication fork arrest"/>
    <property type="evidence" value="ECO:0007669"/>
    <property type="project" value="TreeGrafter"/>
</dbReference>
<comment type="function">
    <text evidence="6">Plays an important role in the control of DNA replication and the maintenance of replication fork stability.</text>
</comment>
<feature type="compositionally biased region" description="Polar residues" evidence="7">
    <location>
        <begin position="267"/>
        <end position="276"/>
    </location>
</feature>